<dbReference type="Pfam" id="PF13688">
    <property type="entry name" value="Reprolysin_5"/>
    <property type="match status" value="1"/>
</dbReference>
<feature type="binding site" evidence="4">
    <location>
        <position position="479"/>
    </location>
    <ligand>
        <name>Zn(2+)</name>
        <dbReference type="ChEBI" id="CHEBI:29105"/>
        <note>catalytic</note>
    </ligand>
</feature>
<feature type="active site" evidence="4">
    <location>
        <position position="476"/>
    </location>
</feature>
<dbReference type="InterPro" id="IPR001762">
    <property type="entry name" value="Disintegrin_dom"/>
</dbReference>
<reference evidence="10 11" key="1">
    <citation type="submission" date="2016-06" db="EMBL/GenBank/DDBJ databases">
        <title>Evolution of pathogenesis and genome organization in the Tremellales.</title>
        <authorList>
            <person name="Cuomo C."/>
            <person name="Litvintseva A."/>
            <person name="Heitman J."/>
            <person name="Chen Y."/>
            <person name="Sun S."/>
            <person name="Springer D."/>
            <person name="Dromer F."/>
            <person name="Young S."/>
            <person name="Zeng Q."/>
            <person name="Chapman S."/>
            <person name="Gujja S."/>
            <person name="Saif S."/>
            <person name="Birren B."/>
        </authorList>
    </citation>
    <scope>NUCLEOTIDE SEQUENCE [LARGE SCALE GENOMIC DNA]</scope>
    <source>
        <strain evidence="10 11">ATCC 28783</strain>
    </source>
</reference>
<dbReference type="GO" id="GO:0046872">
    <property type="term" value="F:metal ion binding"/>
    <property type="evidence" value="ECO:0007669"/>
    <property type="project" value="UniProtKB-KW"/>
</dbReference>
<keyword evidence="6" id="KW-1133">Transmembrane helix</keyword>
<keyword evidence="6" id="KW-0812">Transmembrane</keyword>
<feature type="region of interest" description="Disordered" evidence="5">
    <location>
        <begin position="779"/>
        <end position="845"/>
    </location>
</feature>
<organism evidence="10 11">
    <name type="scientific">Tremella mesenterica</name>
    <name type="common">Jelly fungus</name>
    <dbReference type="NCBI Taxonomy" id="5217"/>
    <lineage>
        <taxon>Eukaryota</taxon>
        <taxon>Fungi</taxon>
        <taxon>Dikarya</taxon>
        <taxon>Basidiomycota</taxon>
        <taxon>Agaricomycotina</taxon>
        <taxon>Tremellomycetes</taxon>
        <taxon>Tremellales</taxon>
        <taxon>Tremellaceae</taxon>
        <taxon>Tremella</taxon>
    </lineage>
</organism>
<feature type="binding site" evidence="4">
    <location>
        <position position="475"/>
    </location>
    <ligand>
        <name>Zn(2+)</name>
        <dbReference type="ChEBI" id="CHEBI:29105"/>
        <note>catalytic</note>
    </ligand>
</feature>
<dbReference type="AlphaFoldDB" id="A0A4V1M2W2"/>
<feature type="region of interest" description="Disordered" evidence="5">
    <location>
        <begin position="253"/>
        <end position="308"/>
    </location>
</feature>
<keyword evidence="4" id="KW-0479">Metal-binding</keyword>
<dbReference type="SMART" id="SM00050">
    <property type="entry name" value="DISIN"/>
    <property type="match status" value="1"/>
</dbReference>
<feature type="binding site" evidence="4">
    <location>
        <position position="485"/>
    </location>
    <ligand>
        <name>Zn(2+)</name>
        <dbReference type="ChEBI" id="CHEBI:29105"/>
        <note>catalytic</note>
    </ligand>
</feature>
<feature type="compositionally biased region" description="Basic and acidic residues" evidence="5">
    <location>
        <begin position="289"/>
        <end position="301"/>
    </location>
</feature>
<comment type="caution">
    <text evidence="4">Lacks conserved residue(s) required for the propagation of feature annotation.</text>
</comment>
<dbReference type="VEuPathDB" id="FungiDB:TREMEDRAFT_72503"/>
<feature type="chain" id="PRO_5020668890" description="Disintegrin and metalloproteinase domain-containing protein B" evidence="7">
    <location>
        <begin position="23"/>
        <end position="926"/>
    </location>
</feature>
<dbReference type="PANTHER" id="PTHR11905:SF159">
    <property type="entry name" value="ADAM METALLOPROTEASE"/>
    <property type="match status" value="1"/>
</dbReference>
<accession>A0A4V1M2W2</accession>
<dbReference type="GO" id="GO:0004222">
    <property type="term" value="F:metalloendopeptidase activity"/>
    <property type="evidence" value="ECO:0007669"/>
    <property type="project" value="InterPro"/>
</dbReference>
<feature type="compositionally biased region" description="Low complexity" evidence="5">
    <location>
        <begin position="255"/>
        <end position="274"/>
    </location>
</feature>
<comment type="function">
    <text evidence="2">Probable zinc protease.</text>
</comment>
<dbReference type="Proteomes" id="UP000289152">
    <property type="component" value="Unassembled WGS sequence"/>
</dbReference>
<dbReference type="InterPro" id="IPR001590">
    <property type="entry name" value="Peptidase_M12B"/>
</dbReference>
<feature type="compositionally biased region" description="Polar residues" evidence="5">
    <location>
        <begin position="802"/>
        <end position="814"/>
    </location>
</feature>
<dbReference type="Gene3D" id="3.40.390.10">
    <property type="entry name" value="Collagenase (Catalytic Domain)"/>
    <property type="match status" value="1"/>
</dbReference>
<evidence type="ECO:0000259" key="9">
    <source>
        <dbReference type="PROSITE" id="PS50215"/>
    </source>
</evidence>
<dbReference type="FunFam" id="4.10.70.10:FF:000003">
    <property type="entry name" value="Disintegrin and metalloproteinase domain-containing protein 17"/>
    <property type="match status" value="1"/>
</dbReference>
<keyword evidence="6" id="KW-0472">Membrane</keyword>
<sequence>MRTLVQLLAVLLLSNLILAVHARSPHPPPLKRIHHLSSRSIEILPRLNHLSPRGNYHPPPHFSTLLHSDTLFLTLSIPSDSLHETTLLLRPSEYLLHADAKITFPSGTVQKSFALRAEDYRLYTGEVIDPRWVARVRQTQTVGMGLDPRAIIGTAQIMVHHPGGLPGDIRGNMEDGGQAVFEGMFTVHGEVWQVMTLKNYQRVKTIHDVHAEVIGDLVVFRNSDRDHSVSSGSSCAHDHMMFNSLPSHPIWTGQSNSVNSSTSSSPYHSISDTSLYDHKTSQHSPSDNDDVRRELGRRDDTGGMTASSNYINSINSTVGCPSTTQIVYMGVALDCNYIAAYSSPDAARTQALNDWNMVSALYKSTFNISLGIVELVVQNATCPDTPQSDAEWNIGCGANITLDDRLSQFSQWRGNRGEDGVGLWHLLSACPTDSEVGVAWLGTLCQSTAQNQGGSWVSGTGISTASTTEWSLISHEIGHSFGAIHDCTSGCSLSGKCCPLSQSSCDASGRFIMNPTTSSIEQTFSACTLGNICSGLGENLVSSTCITSPGSRTIISLQQCGNGIVEEGEECDPGSNATSPCCDASTCKFTSGSVCDPSNSACCTSTCGYASAGTVCRAALDEKCDTAEMCTGNNATCPTDVTEPDGKGCGDGGLACASGRCTSLSLQCQQAGEGMNLTTACGQRDDKSCVVSCKDPTTRNQCVVLQTSLIDGSPCGYGGHCYNQTCRSGSWENTLDAMYTQNLQISIPVTIVGGLLILTIIVAFIRCIYRSCNRRPRYTRPRETQRDMSQLPPPPVNRHSDSLNSSDAITQTNLIERDPSPNPPVQAGNGENQRGTVRRSDGGMYVEPYGSENMVGYGAGGGNPGYGYGYSGQGGYPSQGWQGEYPQRGQASHVGQGGYDQGQNQSWVDARLYNGPDYGVNQAYGR</sequence>
<dbReference type="Gene3D" id="4.10.70.10">
    <property type="entry name" value="Disintegrin domain"/>
    <property type="match status" value="1"/>
</dbReference>
<dbReference type="OrthoDB" id="5951731at2759"/>
<dbReference type="InterPro" id="IPR034028">
    <property type="entry name" value="ZnMc_ADAM_fungal"/>
</dbReference>
<dbReference type="InterPro" id="IPR024079">
    <property type="entry name" value="MetalloPept_cat_dom_sf"/>
</dbReference>
<evidence type="ECO:0000256" key="6">
    <source>
        <dbReference type="SAM" id="Phobius"/>
    </source>
</evidence>
<dbReference type="GO" id="GO:0006508">
    <property type="term" value="P:proteolysis"/>
    <property type="evidence" value="ECO:0007669"/>
    <property type="project" value="InterPro"/>
</dbReference>
<name>A0A4V1M2W2_TREME</name>
<proteinExistence type="predicted"/>
<dbReference type="SUPFAM" id="SSF57552">
    <property type="entry name" value="Blood coagulation inhibitor (disintegrin)"/>
    <property type="match status" value="1"/>
</dbReference>
<evidence type="ECO:0000256" key="7">
    <source>
        <dbReference type="SAM" id="SignalP"/>
    </source>
</evidence>
<dbReference type="EMBL" id="SDIL01000196">
    <property type="protein sequence ID" value="RXK34760.1"/>
    <property type="molecule type" value="Genomic_DNA"/>
</dbReference>
<feature type="domain" description="Disintegrin" evidence="8">
    <location>
        <begin position="557"/>
        <end position="645"/>
    </location>
</feature>
<evidence type="ECO:0000256" key="1">
    <source>
        <dbReference type="ARBA" id="ARBA00023157"/>
    </source>
</evidence>
<keyword evidence="1" id="KW-1015">Disulfide bond</keyword>
<gene>
    <name evidence="10" type="ORF">M231_07981</name>
</gene>
<feature type="region of interest" description="Disordered" evidence="5">
    <location>
        <begin position="879"/>
        <end position="903"/>
    </location>
</feature>
<feature type="signal peptide" evidence="7">
    <location>
        <begin position="1"/>
        <end position="22"/>
    </location>
</feature>
<keyword evidence="7" id="KW-0732">Signal</keyword>
<dbReference type="PROSITE" id="PS50215">
    <property type="entry name" value="ADAM_MEPRO"/>
    <property type="match status" value="1"/>
</dbReference>
<evidence type="ECO:0000256" key="3">
    <source>
        <dbReference type="ARBA" id="ARBA00074021"/>
    </source>
</evidence>
<keyword evidence="11" id="KW-1185">Reference proteome</keyword>
<dbReference type="CDD" id="cd04271">
    <property type="entry name" value="ZnMc_ADAM_fungal"/>
    <property type="match status" value="1"/>
</dbReference>
<evidence type="ECO:0000259" key="8">
    <source>
        <dbReference type="PROSITE" id="PS50214"/>
    </source>
</evidence>
<evidence type="ECO:0000256" key="4">
    <source>
        <dbReference type="PROSITE-ProRule" id="PRU00276"/>
    </source>
</evidence>
<evidence type="ECO:0000313" key="11">
    <source>
        <dbReference type="Proteomes" id="UP000289152"/>
    </source>
</evidence>
<protein>
    <recommendedName>
        <fullName evidence="3">Disintegrin and metalloproteinase domain-containing protein B</fullName>
    </recommendedName>
</protein>
<keyword evidence="4" id="KW-0862">Zinc</keyword>
<dbReference type="InterPro" id="IPR036436">
    <property type="entry name" value="Disintegrin_dom_sf"/>
</dbReference>
<dbReference type="Pfam" id="PF00200">
    <property type="entry name" value="Disintegrin"/>
    <property type="match status" value="1"/>
</dbReference>
<dbReference type="SUPFAM" id="SSF55486">
    <property type="entry name" value="Metalloproteases ('zincins'), catalytic domain"/>
    <property type="match status" value="1"/>
</dbReference>
<dbReference type="PROSITE" id="PS50214">
    <property type="entry name" value="DISINTEGRIN_2"/>
    <property type="match status" value="1"/>
</dbReference>
<evidence type="ECO:0000256" key="5">
    <source>
        <dbReference type="SAM" id="MobiDB-lite"/>
    </source>
</evidence>
<comment type="caution">
    <text evidence="10">The sequence shown here is derived from an EMBL/GenBank/DDBJ whole genome shotgun (WGS) entry which is preliminary data.</text>
</comment>
<dbReference type="PANTHER" id="PTHR11905">
    <property type="entry name" value="ADAM A DISINTEGRIN AND METALLOPROTEASE DOMAIN"/>
    <property type="match status" value="1"/>
</dbReference>
<feature type="domain" description="Peptidase M12B" evidence="9">
    <location>
        <begin position="325"/>
        <end position="532"/>
    </location>
</feature>
<dbReference type="InParanoid" id="A0A4V1M2W2"/>
<dbReference type="STRING" id="5217.A0A4V1M2W2"/>
<evidence type="ECO:0000256" key="2">
    <source>
        <dbReference type="ARBA" id="ARBA00056552"/>
    </source>
</evidence>
<feature type="transmembrane region" description="Helical" evidence="6">
    <location>
        <begin position="745"/>
        <end position="769"/>
    </location>
</feature>
<evidence type="ECO:0000313" key="10">
    <source>
        <dbReference type="EMBL" id="RXK34760.1"/>
    </source>
</evidence>